<dbReference type="CDD" id="cd00838">
    <property type="entry name" value="MPP_superfamily"/>
    <property type="match status" value="1"/>
</dbReference>
<evidence type="ECO:0000313" key="2">
    <source>
        <dbReference type="EMBL" id="PNC18300.1"/>
    </source>
</evidence>
<dbReference type="Pfam" id="PF00149">
    <property type="entry name" value="Metallophos"/>
    <property type="match status" value="1"/>
</dbReference>
<accession>A0A2N8HEB9</accession>
<comment type="caution">
    <text evidence="2">The sequence shown here is derived from an EMBL/GenBank/DDBJ whole genome shotgun (WGS) entry which is preliminary data.</text>
</comment>
<feature type="domain" description="Calcineurin-like phosphoesterase" evidence="1">
    <location>
        <begin position="24"/>
        <end position="232"/>
    </location>
</feature>
<dbReference type="EMBL" id="PJKA01000010">
    <property type="protein sequence ID" value="PNC18300.1"/>
    <property type="molecule type" value="Genomic_DNA"/>
</dbReference>
<evidence type="ECO:0000313" key="3">
    <source>
        <dbReference type="Proteomes" id="UP000236000"/>
    </source>
</evidence>
<dbReference type="Gene3D" id="3.60.21.10">
    <property type="match status" value="1"/>
</dbReference>
<dbReference type="Proteomes" id="UP000236000">
    <property type="component" value="Unassembled WGS sequence"/>
</dbReference>
<dbReference type="AlphaFoldDB" id="A0A2N8HEB9"/>
<dbReference type="RefSeq" id="WP_102713789.1">
    <property type="nucleotide sequence ID" value="NZ_PJKA01000010.1"/>
</dbReference>
<dbReference type="OrthoDB" id="9791866at2"/>
<sequence length="327" mass="37023">MKYLALFLIFLFQTVQGEEPAPWRIAVIGDTHDSPRRMEGSEGVAVNFIKTLYGEILKHQVDMVIQVGDMADIEGSAPVNGLAKRKELNKMLEEKGIPFYAVRGNHESIPLRAEQFRELFLPTRKQGARGLATRKLNYGIRHKNASLYFMDVDLAPDQMVDFSAWIKKNRSKANTVPRHCLVFTHRTLQTPMQFRECLWGRYNDSAAEQQNIFYRNLREAGVRFVVTGHLHAHDLYMITSPDGKNTLTSLICAPAGNKVLPAPFLLPARSRVKTLQYRSGITAYYILNIYPDSMTLDTYAAPNNGVTDEGPKSGEFKKLHSYGIPMN</sequence>
<organism evidence="2 3">
    <name type="scientific">Akkermansia muciniphila</name>
    <dbReference type="NCBI Taxonomy" id="239935"/>
    <lineage>
        <taxon>Bacteria</taxon>
        <taxon>Pseudomonadati</taxon>
        <taxon>Verrucomicrobiota</taxon>
        <taxon>Verrucomicrobiia</taxon>
        <taxon>Verrucomicrobiales</taxon>
        <taxon>Akkermansiaceae</taxon>
        <taxon>Akkermansia</taxon>
    </lineage>
</organism>
<gene>
    <name evidence="2" type="ORF">CXU22_06650</name>
</gene>
<dbReference type="InterPro" id="IPR004843">
    <property type="entry name" value="Calcineurin-like_PHP"/>
</dbReference>
<proteinExistence type="predicted"/>
<dbReference type="InterPro" id="IPR029052">
    <property type="entry name" value="Metallo-depent_PP-like"/>
</dbReference>
<reference evidence="2 3" key="1">
    <citation type="journal article" date="2017" name="BMC Genomics">
        <title>Genome sequencing of 39 Akkermansia muciniphila isolates reveals its population structure, genomic and functional diverisity, and global distribution in mammalian gut microbiotas.</title>
        <authorList>
            <person name="Guo X."/>
            <person name="Li S."/>
            <person name="Zhang J."/>
            <person name="Wu F."/>
            <person name="Li X."/>
            <person name="Wu D."/>
            <person name="Zhang M."/>
            <person name="Ou Z."/>
            <person name="Jie Z."/>
            <person name="Yan Q."/>
            <person name="Li P."/>
            <person name="Yi J."/>
            <person name="Peng Y."/>
        </authorList>
    </citation>
    <scope>NUCLEOTIDE SEQUENCE [LARGE SCALE GENOMIC DNA]</scope>
    <source>
        <strain evidence="2 3">GP24</strain>
    </source>
</reference>
<dbReference type="SUPFAM" id="SSF56300">
    <property type="entry name" value="Metallo-dependent phosphatases"/>
    <property type="match status" value="1"/>
</dbReference>
<name>A0A2N8HEB9_9BACT</name>
<evidence type="ECO:0000259" key="1">
    <source>
        <dbReference type="Pfam" id="PF00149"/>
    </source>
</evidence>
<protein>
    <recommendedName>
        <fullName evidence="1">Calcineurin-like phosphoesterase domain-containing protein</fullName>
    </recommendedName>
</protein>
<dbReference type="GO" id="GO:0016787">
    <property type="term" value="F:hydrolase activity"/>
    <property type="evidence" value="ECO:0007669"/>
    <property type="project" value="InterPro"/>
</dbReference>